<protein>
    <recommendedName>
        <fullName evidence="2">Fibrinogen C-terminal domain-containing protein</fullName>
    </recommendedName>
</protein>
<keyword evidence="4" id="KW-1185">Reference proteome</keyword>
<dbReference type="PANTHER" id="PTHR19143">
    <property type="entry name" value="FIBRINOGEN/TENASCIN/ANGIOPOEITIN"/>
    <property type="match status" value="1"/>
</dbReference>
<reference evidence="3" key="1">
    <citation type="submission" date="2021-01" db="UniProtKB">
        <authorList>
            <consortium name="EnsemblMetazoa"/>
        </authorList>
    </citation>
    <scope>IDENTIFICATION</scope>
</reference>
<evidence type="ECO:0000313" key="3">
    <source>
        <dbReference type="EnsemblMetazoa" id="CLYHEMP002994.1"/>
    </source>
</evidence>
<keyword evidence="1" id="KW-0732">Signal</keyword>
<dbReference type="InterPro" id="IPR014716">
    <property type="entry name" value="Fibrinogen_a/b/g_C_1"/>
</dbReference>
<dbReference type="RefSeq" id="XP_066923345.1">
    <property type="nucleotide sequence ID" value="XM_067067244.1"/>
</dbReference>
<feature type="signal peptide" evidence="1">
    <location>
        <begin position="1"/>
        <end position="22"/>
    </location>
</feature>
<dbReference type="SUPFAM" id="SSF56496">
    <property type="entry name" value="Fibrinogen C-terminal domain-like"/>
    <property type="match status" value="1"/>
</dbReference>
<dbReference type="InterPro" id="IPR036056">
    <property type="entry name" value="Fibrinogen-like_C"/>
</dbReference>
<dbReference type="SMART" id="SM00186">
    <property type="entry name" value="FBG"/>
    <property type="match status" value="1"/>
</dbReference>
<name>A0A7M5WQR8_9CNID</name>
<feature type="chain" id="PRO_5029478600" description="Fibrinogen C-terminal domain-containing protein" evidence="1">
    <location>
        <begin position="23"/>
        <end position="324"/>
    </location>
</feature>
<dbReference type="OrthoDB" id="7735550at2759"/>
<dbReference type="NCBIfam" id="NF040941">
    <property type="entry name" value="GGGWT_bact"/>
    <property type="match status" value="1"/>
</dbReference>
<feature type="domain" description="Fibrinogen C-terminal" evidence="2">
    <location>
        <begin position="104"/>
        <end position="324"/>
    </location>
</feature>
<evidence type="ECO:0000313" key="4">
    <source>
        <dbReference type="Proteomes" id="UP000594262"/>
    </source>
</evidence>
<dbReference type="Pfam" id="PF00147">
    <property type="entry name" value="Fibrinogen_C"/>
    <property type="match status" value="1"/>
</dbReference>
<accession>A0A7M5WQR8</accession>
<organism evidence="3 4">
    <name type="scientific">Clytia hemisphaerica</name>
    <dbReference type="NCBI Taxonomy" id="252671"/>
    <lineage>
        <taxon>Eukaryota</taxon>
        <taxon>Metazoa</taxon>
        <taxon>Cnidaria</taxon>
        <taxon>Hydrozoa</taxon>
        <taxon>Hydroidolina</taxon>
        <taxon>Leptothecata</taxon>
        <taxon>Obeliida</taxon>
        <taxon>Clytiidae</taxon>
        <taxon>Clytia</taxon>
    </lineage>
</organism>
<dbReference type="InterPro" id="IPR050373">
    <property type="entry name" value="Fibrinogen_C-term_domain"/>
</dbReference>
<dbReference type="AlphaFoldDB" id="A0A7M5WQR8"/>
<proteinExistence type="predicted"/>
<dbReference type="PROSITE" id="PS51406">
    <property type="entry name" value="FIBRINOGEN_C_2"/>
    <property type="match status" value="1"/>
</dbReference>
<evidence type="ECO:0000259" key="2">
    <source>
        <dbReference type="PROSITE" id="PS51406"/>
    </source>
</evidence>
<dbReference type="GeneID" id="136810671"/>
<dbReference type="EnsemblMetazoa" id="CLYHEMT002994.1">
    <property type="protein sequence ID" value="CLYHEMP002994.1"/>
    <property type="gene ID" value="CLYHEMG002994"/>
</dbReference>
<dbReference type="Proteomes" id="UP000594262">
    <property type="component" value="Unplaced"/>
</dbReference>
<dbReference type="InterPro" id="IPR002181">
    <property type="entry name" value="Fibrinogen_a/b/g_C_dom"/>
</dbReference>
<dbReference type="Gene3D" id="3.90.215.10">
    <property type="entry name" value="Gamma Fibrinogen, chain A, domain 1"/>
    <property type="match status" value="1"/>
</dbReference>
<dbReference type="PANTHER" id="PTHR19143:SF327">
    <property type="entry name" value="FI21813P1-RELATED"/>
    <property type="match status" value="1"/>
</dbReference>
<evidence type="ECO:0000256" key="1">
    <source>
        <dbReference type="SAM" id="SignalP"/>
    </source>
</evidence>
<dbReference type="GO" id="GO:0005615">
    <property type="term" value="C:extracellular space"/>
    <property type="evidence" value="ECO:0007669"/>
    <property type="project" value="TreeGrafter"/>
</dbReference>
<sequence length="324" mass="37382">MGKYNLIFLSVVLALHASCIYARESYSSYLRLEKENYTIKNDSHIPSEEFVIKGSEIECLLKCQLNYLACFTLEILKLGLTSWLCRFYNVDFMKLSYESKEGSMVYSTTARSCLEMLERGFTLDGVYKILTVGEEKEVYCDMTGGGWTTIQRRVNGDIDFNRGWQSYKEGFGDVNGDFWIGLETIREMSVLLNNTLIRIQGESFNGDRRFIIAKGFYIKDEQKKYKLHSGTMINDEWDIGRDWTFQDGEMFTTQDDDNDKKGGVNCAQEFACAWWYVRCFAMNANRAPAKQQQTTYAGGINWPAWLGSHYQSLKAMNMAIKKMT</sequence>